<evidence type="ECO:0000259" key="1">
    <source>
        <dbReference type="PROSITE" id="PS50181"/>
    </source>
</evidence>
<feature type="domain" description="F-box" evidence="1">
    <location>
        <begin position="4"/>
        <end position="50"/>
    </location>
</feature>
<reference evidence="2" key="1">
    <citation type="journal article" date="2019" name="Environ. Microbiol.">
        <title>Fungal ecological strategies reflected in gene transcription - a case study of two litter decomposers.</title>
        <authorList>
            <person name="Barbi F."/>
            <person name="Kohler A."/>
            <person name="Barry K."/>
            <person name="Baskaran P."/>
            <person name="Daum C."/>
            <person name="Fauchery L."/>
            <person name="Ihrmark K."/>
            <person name="Kuo A."/>
            <person name="LaButti K."/>
            <person name="Lipzen A."/>
            <person name="Morin E."/>
            <person name="Grigoriev I.V."/>
            <person name="Henrissat B."/>
            <person name="Lindahl B."/>
            <person name="Martin F."/>
        </authorList>
    </citation>
    <scope>NUCLEOTIDE SEQUENCE</scope>
    <source>
        <strain evidence="2">JB14</strain>
    </source>
</reference>
<sequence>MVNTTVLDVLPTEIIIRILTELDAISLLRCRLVCRLFRDVIAETARFNYVIELEITGQQDSRLTMKGRHDQIPLSSAQKLDMLRNHHTHWTELRWSSEIFYPMKGGGLWELFGNVLAQKDVEQSLTFVQLPSTYRNIPEREWTVAVETPKRMRDFGIDPSQDLLVVIEKPRWTLLSEHYYRIHVRTMSTAAKHPLVTDSNDVIGHHQSIYDPETSFTIQISSDYVGILFHARHDHAENEFIIWEWKTGQKKFHLAGDEAQSFCFLSERHVLLSLMTLSDLPDADVEAELLVVDFDLESSNKKTYRDIDHGLIFSLPEFNSSAEPLVFTVRSDPSPPWAPHSDIPVPFHIAQDARIFIASLWLRNGHGIDHLILVVPQSTLLSRLDLLGPMSASPSLDWESWGPRGSRMTKIHVPSVAFDSWACYVHGTKFVVSESSNSPRTRNNFTVQFFDFNQNAVRRAVSQGAKVSSTDPVEFEYLECDESLCVTAPTVFRAGEIFRDEVGTYLPYRWIAKKIPSTRDDCATMCSEDSIIVVESAGGTGGRRYRVFSF</sequence>
<dbReference type="InterPro" id="IPR001810">
    <property type="entry name" value="F-box_dom"/>
</dbReference>
<dbReference type="OrthoDB" id="3174109at2759"/>
<dbReference type="Gene3D" id="1.20.1280.50">
    <property type="match status" value="1"/>
</dbReference>
<dbReference type="CDD" id="cd09917">
    <property type="entry name" value="F-box_SF"/>
    <property type="match status" value="1"/>
</dbReference>
<keyword evidence="3" id="KW-1185">Reference proteome</keyword>
<dbReference type="EMBL" id="ML769677">
    <property type="protein sequence ID" value="KAE9389924.1"/>
    <property type="molecule type" value="Genomic_DNA"/>
</dbReference>
<dbReference type="SMART" id="SM00256">
    <property type="entry name" value="FBOX"/>
    <property type="match status" value="1"/>
</dbReference>
<protein>
    <recommendedName>
        <fullName evidence="1">F-box domain-containing protein</fullName>
    </recommendedName>
</protein>
<evidence type="ECO:0000313" key="2">
    <source>
        <dbReference type="EMBL" id="KAE9389924.1"/>
    </source>
</evidence>
<organism evidence="2 3">
    <name type="scientific">Gymnopus androsaceus JB14</name>
    <dbReference type="NCBI Taxonomy" id="1447944"/>
    <lineage>
        <taxon>Eukaryota</taxon>
        <taxon>Fungi</taxon>
        <taxon>Dikarya</taxon>
        <taxon>Basidiomycota</taxon>
        <taxon>Agaricomycotina</taxon>
        <taxon>Agaricomycetes</taxon>
        <taxon>Agaricomycetidae</taxon>
        <taxon>Agaricales</taxon>
        <taxon>Marasmiineae</taxon>
        <taxon>Omphalotaceae</taxon>
        <taxon>Gymnopus</taxon>
    </lineage>
</organism>
<proteinExistence type="predicted"/>
<dbReference type="InterPro" id="IPR036047">
    <property type="entry name" value="F-box-like_dom_sf"/>
</dbReference>
<dbReference type="PROSITE" id="PS50181">
    <property type="entry name" value="FBOX"/>
    <property type="match status" value="1"/>
</dbReference>
<dbReference type="Pfam" id="PF12937">
    <property type="entry name" value="F-box-like"/>
    <property type="match status" value="1"/>
</dbReference>
<name>A0A6A4GXV6_9AGAR</name>
<dbReference type="Proteomes" id="UP000799118">
    <property type="component" value="Unassembled WGS sequence"/>
</dbReference>
<accession>A0A6A4GXV6</accession>
<evidence type="ECO:0000313" key="3">
    <source>
        <dbReference type="Proteomes" id="UP000799118"/>
    </source>
</evidence>
<dbReference type="AlphaFoldDB" id="A0A6A4GXV6"/>
<dbReference type="SUPFAM" id="SSF81383">
    <property type="entry name" value="F-box domain"/>
    <property type="match status" value="1"/>
</dbReference>
<gene>
    <name evidence="2" type="ORF">BT96DRAFT_889774</name>
</gene>